<protein>
    <submittedName>
        <fullName evidence="1">Uncharacterized protein</fullName>
    </submittedName>
</protein>
<organism evidence="1">
    <name type="scientific">marine sediment metagenome</name>
    <dbReference type="NCBI Taxonomy" id="412755"/>
    <lineage>
        <taxon>unclassified sequences</taxon>
        <taxon>metagenomes</taxon>
        <taxon>ecological metagenomes</taxon>
    </lineage>
</organism>
<sequence>MIQTGTSNRTIWIEDGEEVYPCPCGETHRGPYAFYAYGWHTCPHGDEIWDLSEDGIGLLCSQCGATVGFLKGDPYLDLSFPGGEP</sequence>
<reference evidence="1" key="1">
    <citation type="journal article" date="2015" name="Nature">
        <title>Complex archaea that bridge the gap between prokaryotes and eukaryotes.</title>
        <authorList>
            <person name="Spang A."/>
            <person name="Saw J.H."/>
            <person name="Jorgensen S.L."/>
            <person name="Zaremba-Niedzwiedzka K."/>
            <person name="Martijn J."/>
            <person name="Lind A.E."/>
            <person name="van Eijk R."/>
            <person name="Schleper C."/>
            <person name="Guy L."/>
            <person name="Ettema T.J."/>
        </authorList>
    </citation>
    <scope>NUCLEOTIDE SEQUENCE</scope>
</reference>
<dbReference type="EMBL" id="LAZR01003651">
    <property type="protein sequence ID" value="KKN16078.1"/>
    <property type="molecule type" value="Genomic_DNA"/>
</dbReference>
<name>A0A0F9RFP9_9ZZZZ</name>
<comment type="caution">
    <text evidence="1">The sequence shown here is derived from an EMBL/GenBank/DDBJ whole genome shotgun (WGS) entry which is preliminary data.</text>
</comment>
<accession>A0A0F9RFP9</accession>
<proteinExistence type="predicted"/>
<gene>
    <name evidence="1" type="ORF">LCGC14_0979670</name>
</gene>
<dbReference type="AlphaFoldDB" id="A0A0F9RFP9"/>
<evidence type="ECO:0000313" key="1">
    <source>
        <dbReference type="EMBL" id="KKN16078.1"/>
    </source>
</evidence>